<dbReference type="PATRIC" id="fig|1212765.3.peg.684"/>
<sequence>MKHKAVTTILSMLAVGGGATGTTYTVVSNSQTQENTTVKPALQTKTFTFKFGEQVAAIECPLGSHPDESLDFRTKPNKLAIYCQRREGPWRQIHEQNKVFNWEYMFSYKGTRPVCTTTDMTVYQCTTPQNLKVEEVKDIAVRRDAAAVNWIRIG</sequence>
<reference evidence="1 2" key="1">
    <citation type="journal article" date="2012" name="J. Bacteriol.">
        <title>Genome Sequence of "Candidatus Mycoplasma haemolamae" Strain Purdue, a Red Blood Cell Pathogen of Alpacas (Vicugna pacos) and Llamas (Lama glama).</title>
        <authorList>
            <person name="Guimaraes A.M."/>
            <person name="Toth B."/>
            <person name="Santos A.P."/>
            <person name="do Nascimento N.C."/>
            <person name="Kritchevsky J.E."/>
            <person name="Messick J.B."/>
        </authorList>
    </citation>
    <scope>NUCLEOTIDE SEQUENCE [LARGE SCALE GENOMIC DNA]</scope>
    <source>
        <strain evidence="1 2">Purdue</strain>
    </source>
</reference>
<organism evidence="1 2">
    <name type="scientific">Mycoplasma haematolamae (strain Purdue)</name>
    <dbReference type="NCBI Taxonomy" id="1212765"/>
    <lineage>
        <taxon>Bacteria</taxon>
        <taxon>Bacillati</taxon>
        <taxon>Mycoplasmatota</taxon>
        <taxon>Mollicutes</taxon>
        <taxon>Mycoplasmataceae</taxon>
        <taxon>Mycoplasma</taxon>
    </lineage>
</organism>
<proteinExistence type="predicted"/>
<accession>I7BJY7</accession>
<keyword evidence="2" id="KW-1185">Reference proteome</keyword>
<dbReference type="KEGG" id="mhl:MHLP_03015"/>
<dbReference type="OrthoDB" id="9812260at2"/>
<dbReference type="Proteomes" id="UP000006502">
    <property type="component" value="Chromosome"/>
</dbReference>
<evidence type="ECO:0000313" key="1">
    <source>
        <dbReference type="EMBL" id="AFO52183.1"/>
    </source>
</evidence>
<dbReference type="STRING" id="1212765.MHLP_03015"/>
<gene>
    <name evidence="1" type="ordered locus">MHLP_03015</name>
</gene>
<evidence type="ECO:0000313" key="2">
    <source>
        <dbReference type="Proteomes" id="UP000006502"/>
    </source>
</evidence>
<protein>
    <submittedName>
        <fullName evidence="1">Uncharacterized protein</fullName>
    </submittedName>
</protein>
<name>I7BJY7_MYCHA</name>
<dbReference type="EMBL" id="CP003731">
    <property type="protein sequence ID" value="AFO52183.1"/>
    <property type="molecule type" value="Genomic_DNA"/>
</dbReference>
<dbReference type="AlphaFoldDB" id="I7BJY7"/>
<dbReference type="HOGENOM" id="CLU_137333_0_0_14"/>
<reference evidence="2" key="2">
    <citation type="submission" date="2012-07" db="EMBL/GenBank/DDBJ databases">
        <title>Complete genome sequence of 'Candidatus Mycoplasma haemolamae'.</title>
        <authorList>
            <person name="Guimaraes A.M.S."/>
            <person name="Toth B."/>
            <person name="Santos A.P."/>
            <person name="Nascimento N.C."/>
            <person name="Sojka J.E."/>
            <person name="Messick J.B."/>
        </authorList>
    </citation>
    <scope>NUCLEOTIDE SEQUENCE [LARGE SCALE GENOMIC DNA]</scope>
    <source>
        <strain evidence="2">Purdue</strain>
    </source>
</reference>